<feature type="domain" description="Proline dehydrogenase" evidence="2">
    <location>
        <begin position="84"/>
        <end position="380"/>
    </location>
</feature>
<sequence length="396" mass="44873">MQNLVSTSKLSFDNTEIAFKQQSNKELKKSYWLFKMISNNLLVKVGPFFTKAALFFRLPISGLIKKTIFSQFCGGETIDECTITINKLVNGGVGTILDYSVEGEDTEKVFDLTALEIINTIKKAVEMPSAIPFCVFKITGIARFSLIEKINSKQTLSAIETKEWEKAVARVNLICETAAKFKQSIMIDAEESWIQNIIDELAMLNMMEFNKEKAIVFNTYQLYRHDKLASLIADVTIAQTQNFILGAKLVRGAYMEKERKRAIEKGYKSPIQPNKTTTDRDYNAAISFCLDNINDVAIVAGTHNQYSCQVLVEKMEQRQIAFNHPHIYFSQLLGMSDNLSFNLASENFNVAKYVPYGPVKSVLPYLVRRAEENTAVAGQMGRELSLIINELKRRRN</sequence>
<name>A0ABW5TRP7_9SPHI</name>
<dbReference type="RefSeq" id="WP_379043621.1">
    <property type="nucleotide sequence ID" value="NZ_JBHSKW010000032.1"/>
</dbReference>
<dbReference type="EMBL" id="JBHULV010000028">
    <property type="protein sequence ID" value="MFD2731917.1"/>
    <property type="molecule type" value="Genomic_DNA"/>
</dbReference>
<dbReference type="PANTHER" id="PTHR13914:SF0">
    <property type="entry name" value="PROLINE DEHYDROGENASE 1, MITOCHONDRIAL"/>
    <property type="match status" value="1"/>
</dbReference>
<dbReference type="InterPro" id="IPR002872">
    <property type="entry name" value="Proline_DH_dom"/>
</dbReference>
<dbReference type="PANTHER" id="PTHR13914">
    <property type="entry name" value="PROLINE OXIDASE"/>
    <property type="match status" value="1"/>
</dbReference>
<evidence type="ECO:0000259" key="2">
    <source>
        <dbReference type="Pfam" id="PF01619"/>
    </source>
</evidence>
<dbReference type="Proteomes" id="UP001597546">
    <property type="component" value="Unassembled WGS sequence"/>
</dbReference>
<dbReference type="SUPFAM" id="SSF51730">
    <property type="entry name" value="FAD-linked oxidoreductase"/>
    <property type="match status" value="1"/>
</dbReference>
<keyword evidence="1" id="KW-0560">Oxidoreductase</keyword>
<dbReference type="Pfam" id="PF01619">
    <property type="entry name" value="Pro_dh"/>
    <property type="match status" value="1"/>
</dbReference>
<protein>
    <submittedName>
        <fullName evidence="3">Proline dehydrogenase family protein</fullName>
    </submittedName>
</protein>
<dbReference type="InterPro" id="IPR029041">
    <property type="entry name" value="FAD-linked_oxidoreductase-like"/>
</dbReference>
<keyword evidence="4" id="KW-1185">Reference proteome</keyword>
<evidence type="ECO:0000313" key="4">
    <source>
        <dbReference type="Proteomes" id="UP001597546"/>
    </source>
</evidence>
<dbReference type="Gene3D" id="3.20.20.220">
    <property type="match status" value="1"/>
</dbReference>
<proteinExistence type="predicted"/>
<reference evidence="4" key="1">
    <citation type="journal article" date="2019" name="Int. J. Syst. Evol. Microbiol.">
        <title>The Global Catalogue of Microorganisms (GCM) 10K type strain sequencing project: providing services to taxonomists for standard genome sequencing and annotation.</title>
        <authorList>
            <consortium name="The Broad Institute Genomics Platform"/>
            <consortium name="The Broad Institute Genome Sequencing Center for Infectious Disease"/>
            <person name="Wu L."/>
            <person name="Ma J."/>
        </authorList>
    </citation>
    <scope>NUCLEOTIDE SEQUENCE [LARGE SCALE GENOMIC DNA]</scope>
    <source>
        <strain evidence="4">KCTC 42456</strain>
    </source>
</reference>
<gene>
    <name evidence="3" type="ORF">ACFSSE_09385</name>
</gene>
<accession>A0ABW5TRP7</accession>
<organism evidence="3 4">
    <name type="scientific">Pedobacter alpinus</name>
    <dbReference type="NCBI Taxonomy" id="1590643"/>
    <lineage>
        <taxon>Bacteria</taxon>
        <taxon>Pseudomonadati</taxon>
        <taxon>Bacteroidota</taxon>
        <taxon>Sphingobacteriia</taxon>
        <taxon>Sphingobacteriales</taxon>
        <taxon>Sphingobacteriaceae</taxon>
        <taxon>Pedobacter</taxon>
    </lineage>
</organism>
<comment type="caution">
    <text evidence="3">The sequence shown here is derived from an EMBL/GenBank/DDBJ whole genome shotgun (WGS) entry which is preliminary data.</text>
</comment>
<evidence type="ECO:0000256" key="1">
    <source>
        <dbReference type="ARBA" id="ARBA00023002"/>
    </source>
</evidence>
<evidence type="ECO:0000313" key="3">
    <source>
        <dbReference type="EMBL" id="MFD2731917.1"/>
    </source>
</evidence>
<dbReference type="InterPro" id="IPR015659">
    <property type="entry name" value="Proline_oxidase"/>
</dbReference>